<name>A0A0L1I5I6_PLAFA</name>
<organism evidence="3 4">
    <name type="scientific">Plasmodium falciparum IGH-CR14</name>
    <dbReference type="NCBI Taxonomy" id="580059"/>
    <lineage>
        <taxon>Eukaryota</taxon>
        <taxon>Sar</taxon>
        <taxon>Alveolata</taxon>
        <taxon>Apicomplexa</taxon>
        <taxon>Aconoidasida</taxon>
        <taxon>Haemosporida</taxon>
        <taxon>Plasmodiidae</taxon>
        <taxon>Plasmodium</taxon>
        <taxon>Plasmodium (Laverania)</taxon>
    </lineage>
</organism>
<comment type="similarity">
    <text evidence="1">Belongs to the PITHD1 family.</text>
</comment>
<dbReference type="PANTHER" id="PTHR12175:SF1">
    <property type="entry name" value="PITH DOMAIN-CONTAINING PROTEIN 1"/>
    <property type="match status" value="1"/>
</dbReference>
<proteinExistence type="inferred from homology"/>
<dbReference type="InterPro" id="IPR037047">
    <property type="entry name" value="PITH_dom_sf"/>
</dbReference>
<sequence length="341" mass="40109">MPVSHHEGCGCKNSDEVLKGGEFLLKYINIDKVTALNEKTHGSCRKILKSYDNRLSPDNCESDVDHELISSLFLIGGEEGTYPRKIKIFSNREDIDFGNINDFKCVQELELSQDFHGSIEYPLKVTSLFNVSYLTLYFYENYGADTTKIFYIGLKGVGTNYIRKAVETGSTPLIIMPNLCINKNIFITNYNNLFINNIEQLERRKGKKKLCIHFIRTNNKNYYQKKFCNNLYNKKYIVLKAKKFDQKELKRRKNYQYAMKHMYDNNGRRIKDINKEKKSLKKKKLFDYDGFKVDKIFTHLSEEDMQELREEELKRKSGEILHNNKYIDNYGVETETDIDNI</sequence>
<evidence type="ECO:0000313" key="4">
    <source>
        <dbReference type="Proteomes" id="UP000054562"/>
    </source>
</evidence>
<evidence type="ECO:0000256" key="1">
    <source>
        <dbReference type="ARBA" id="ARBA00025788"/>
    </source>
</evidence>
<evidence type="ECO:0000313" key="3">
    <source>
        <dbReference type="EMBL" id="KNG74445.1"/>
    </source>
</evidence>
<dbReference type="Pfam" id="PF06201">
    <property type="entry name" value="PITH"/>
    <property type="match status" value="1"/>
</dbReference>
<dbReference type="GO" id="GO:0005737">
    <property type="term" value="C:cytoplasm"/>
    <property type="evidence" value="ECO:0007669"/>
    <property type="project" value="UniProtKB-ARBA"/>
</dbReference>
<dbReference type="PANTHER" id="PTHR12175">
    <property type="entry name" value="AD039 HT014 THIOREDOXIN FAMILY TRP26"/>
    <property type="match status" value="1"/>
</dbReference>
<dbReference type="Proteomes" id="UP000054562">
    <property type="component" value="Unassembled WGS sequence"/>
</dbReference>
<dbReference type="InterPro" id="IPR010400">
    <property type="entry name" value="PITH_dom"/>
</dbReference>
<dbReference type="OrthoDB" id="2635at2759"/>
<dbReference type="Gene3D" id="2.60.120.470">
    <property type="entry name" value="PITH domain"/>
    <property type="match status" value="1"/>
</dbReference>
<reference evidence="4" key="2">
    <citation type="submission" date="2015-07" db="EMBL/GenBank/DDBJ databases">
        <title>The genome sequence of Plasmodium falciparum IGH-CR14.</title>
        <authorList>
            <consortium name="The Broad Institute Genome Sequencing Platform"/>
            <person name="Volkman S.K."/>
            <person name="Neafsey D.E."/>
            <person name="Dash A.P."/>
            <person name="Chitnis C.E."/>
            <person name="Hartl D.L."/>
            <person name="Young S.K."/>
            <person name="Kodira C.D."/>
            <person name="Zeng Q."/>
            <person name="Koehrsen M."/>
            <person name="Godfrey P."/>
            <person name="Alvarado L."/>
            <person name="Berlin A."/>
            <person name="Borenstein D."/>
            <person name="Chen Z."/>
            <person name="Engels R."/>
            <person name="Freedman E."/>
            <person name="Gellesch M."/>
            <person name="Goldberg J."/>
            <person name="Griggs A."/>
            <person name="Gujja S."/>
            <person name="Heiman D."/>
            <person name="Hepburn T."/>
            <person name="Howarth C."/>
            <person name="Jen D."/>
            <person name="Larson L."/>
            <person name="Lewis B."/>
            <person name="Mehta T."/>
            <person name="Park D."/>
            <person name="Pearson M."/>
            <person name="Roberts A."/>
            <person name="Saif S."/>
            <person name="Shea T."/>
            <person name="Shenoy N."/>
            <person name="Sisk P."/>
            <person name="Stolte C."/>
            <person name="Sykes S."/>
            <person name="Walk T."/>
            <person name="White J."/>
            <person name="Yandava C."/>
            <person name="Wirth D.F."/>
            <person name="Nusbaum C."/>
            <person name="Birren B."/>
        </authorList>
    </citation>
    <scope>NUCLEOTIDE SEQUENCE [LARGE SCALE GENOMIC DNA]</scope>
    <source>
        <strain evidence="4">IGH-CR14</strain>
    </source>
</reference>
<dbReference type="AlphaFoldDB" id="A0A0L1I5I6"/>
<dbReference type="InterPro" id="IPR008979">
    <property type="entry name" value="Galactose-bd-like_sf"/>
</dbReference>
<feature type="domain" description="PITH" evidence="2">
    <location>
        <begin position="13"/>
        <end position="174"/>
    </location>
</feature>
<accession>A0A0L1I5I6</accession>
<dbReference type="SUPFAM" id="SSF49785">
    <property type="entry name" value="Galactose-binding domain-like"/>
    <property type="match status" value="1"/>
</dbReference>
<dbReference type="EMBL" id="GG664987">
    <property type="protein sequence ID" value="KNG74445.1"/>
    <property type="molecule type" value="Genomic_DNA"/>
</dbReference>
<gene>
    <name evidence="3" type="ORF">PFMG_00362</name>
</gene>
<dbReference type="InterPro" id="IPR045099">
    <property type="entry name" value="PITH1-like"/>
</dbReference>
<dbReference type="PROSITE" id="PS51532">
    <property type="entry name" value="PITH"/>
    <property type="match status" value="1"/>
</dbReference>
<evidence type="ECO:0000259" key="2">
    <source>
        <dbReference type="PROSITE" id="PS51532"/>
    </source>
</evidence>
<protein>
    <recommendedName>
        <fullName evidence="2">PITH domain-containing protein</fullName>
    </recommendedName>
</protein>
<reference evidence="4" key="1">
    <citation type="submission" date="2015-07" db="EMBL/GenBank/DDBJ databases">
        <title>Annotation of Plasmodium falciparum IGH-CR14.</title>
        <authorList>
            <consortium name="The Broad Institute Genome Sequencing Platform"/>
            <person name="Volkman S.K."/>
            <person name="Neafsey D.E."/>
            <person name="Dash A.P."/>
            <person name="Chitnis C.E."/>
            <person name="Hartl D.L."/>
            <person name="Young S.K."/>
            <person name="Zeng Q."/>
            <person name="Koehrsen M."/>
            <person name="Alvarado L."/>
            <person name="Berlin A."/>
            <person name="Borenstein D."/>
            <person name="Chapman S.B."/>
            <person name="Chen Z."/>
            <person name="Engels R."/>
            <person name="Freedman E."/>
            <person name="Gellesch M."/>
            <person name="Goldberg J."/>
            <person name="Griggs A."/>
            <person name="Gujja S."/>
            <person name="Heilman E.R."/>
            <person name="Heiman D.I."/>
            <person name="Howarth C."/>
            <person name="Jen D."/>
            <person name="Larson L."/>
            <person name="Mehta T."/>
            <person name="Neiman D."/>
            <person name="Park D."/>
            <person name="Pearson M."/>
            <person name="Roberts A."/>
            <person name="Saif S."/>
            <person name="Shea T."/>
            <person name="Shenoy N."/>
            <person name="Sisk P."/>
            <person name="Stolte C."/>
            <person name="Sykes S."/>
            <person name="Walk T."/>
            <person name="White J."/>
            <person name="Yandava C."/>
            <person name="Haas B."/>
            <person name="Henn M.R."/>
            <person name="Nusbaum C."/>
            <person name="Birren B."/>
        </authorList>
    </citation>
    <scope>NUCLEOTIDE SEQUENCE [LARGE SCALE GENOMIC DNA]</scope>
    <source>
        <strain evidence="4">IGH-CR14</strain>
    </source>
</reference>